<evidence type="ECO:0000313" key="3">
    <source>
        <dbReference type="Proteomes" id="UP001187192"/>
    </source>
</evidence>
<dbReference type="EMBL" id="BTGU01000029">
    <property type="protein sequence ID" value="GMN48924.1"/>
    <property type="molecule type" value="Genomic_DNA"/>
</dbReference>
<proteinExistence type="predicted"/>
<feature type="region of interest" description="Disordered" evidence="1">
    <location>
        <begin position="50"/>
        <end position="84"/>
    </location>
</feature>
<name>A0AA88DJ57_FICCA</name>
<sequence>MKKSRLTAATTTAKLVVVLLFITIFSAPEHTLAAGRPLKQMDGATRVTELFSADRTPTTDVPSSPSRKQPAGTPKHSPPSPLHH</sequence>
<comment type="caution">
    <text evidence="2">The sequence shown here is derived from an EMBL/GenBank/DDBJ whole genome shotgun (WGS) entry which is preliminary data.</text>
</comment>
<organism evidence="2 3">
    <name type="scientific">Ficus carica</name>
    <name type="common">Common fig</name>
    <dbReference type="NCBI Taxonomy" id="3494"/>
    <lineage>
        <taxon>Eukaryota</taxon>
        <taxon>Viridiplantae</taxon>
        <taxon>Streptophyta</taxon>
        <taxon>Embryophyta</taxon>
        <taxon>Tracheophyta</taxon>
        <taxon>Spermatophyta</taxon>
        <taxon>Magnoliopsida</taxon>
        <taxon>eudicotyledons</taxon>
        <taxon>Gunneridae</taxon>
        <taxon>Pentapetalae</taxon>
        <taxon>rosids</taxon>
        <taxon>fabids</taxon>
        <taxon>Rosales</taxon>
        <taxon>Moraceae</taxon>
        <taxon>Ficeae</taxon>
        <taxon>Ficus</taxon>
    </lineage>
</organism>
<accession>A0AA88DJ57</accession>
<dbReference type="Proteomes" id="UP001187192">
    <property type="component" value="Unassembled WGS sequence"/>
</dbReference>
<reference evidence="2" key="1">
    <citation type="submission" date="2023-07" db="EMBL/GenBank/DDBJ databases">
        <title>draft genome sequence of fig (Ficus carica).</title>
        <authorList>
            <person name="Takahashi T."/>
            <person name="Nishimura K."/>
        </authorList>
    </citation>
    <scope>NUCLEOTIDE SEQUENCE</scope>
</reference>
<evidence type="ECO:0000256" key="1">
    <source>
        <dbReference type="SAM" id="MobiDB-lite"/>
    </source>
</evidence>
<dbReference type="AlphaFoldDB" id="A0AA88DJ57"/>
<protein>
    <submittedName>
        <fullName evidence="2">Uncharacterized protein</fullName>
    </submittedName>
</protein>
<gene>
    <name evidence="2" type="ORF">TIFTF001_018099</name>
</gene>
<evidence type="ECO:0000313" key="2">
    <source>
        <dbReference type="EMBL" id="GMN48924.1"/>
    </source>
</evidence>
<keyword evidence="3" id="KW-1185">Reference proteome</keyword>
<feature type="compositionally biased region" description="Polar residues" evidence="1">
    <location>
        <begin position="55"/>
        <end position="67"/>
    </location>
</feature>